<dbReference type="PANTHER" id="PTHR30590:SF3">
    <property type="entry name" value="HYPOTHETICAL MEMBRANE SPANNING PROTEIN"/>
    <property type="match status" value="1"/>
</dbReference>
<feature type="transmembrane region" description="Helical" evidence="2">
    <location>
        <begin position="201"/>
        <end position="219"/>
    </location>
</feature>
<dbReference type="PANTHER" id="PTHR30590">
    <property type="entry name" value="INNER MEMBRANE PROTEIN"/>
    <property type="match status" value="1"/>
</dbReference>
<name>A0ABS4WYU6_9MICO</name>
<evidence type="ECO:0000313" key="5">
    <source>
        <dbReference type="Proteomes" id="UP001519290"/>
    </source>
</evidence>
<feature type="transmembrane region" description="Helical" evidence="2">
    <location>
        <begin position="272"/>
        <end position="294"/>
    </location>
</feature>
<organism evidence="4 5">
    <name type="scientific">Brachybacterium sacelli</name>
    <dbReference type="NCBI Taxonomy" id="173364"/>
    <lineage>
        <taxon>Bacteria</taxon>
        <taxon>Bacillati</taxon>
        <taxon>Actinomycetota</taxon>
        <taxon>Actinomycetes</taxon>
        <taxon>Micrococcales</taxon>
        <taxon>Dermabacteraceae</taxon>
        <taxon>Brachybacterium</taxon>
    </lineage>
</organism>
<evidence type="ECO:0000259" key="3">
    <source>
        <dbReference type="Pfam" id="PF04235"/>
    </source>
</evidence>
<feature type="transmembrane region" description="Helical" evidence="2">
    <location>
        <begin position="306"/>
        <end position="327"/>
    </location>
</feature>
<keyword evidence="5" id="KW-1185">Reference proteome</keyword>
<evidence type="ECO:0000256" key="2">
    <source>
        <dbReference type="SAM" id="Phobius"/>
    </source>
</evidence>
<dbReference type="Proteomes" id="UP001519290">
    <property type="component" value="Unassembled WGS sequence"/>
</dbReference>
<proteinExistence type="predicted"/>
<feature type="region of interest" description="Disordered" evidence="1">
    <location>
        <begin position="1"/>
        <end position="23"/>
    </location>
</feature>
<feature type="transmembrane region" description="Helical" evidence="2">
    <location>
        <begin position="33"/>
        <end position="57"/>
    </location>
</feature>
<dbReference type="RefSeq" id="WP_209900485.1">
    <property type="nucleotide sequence ID" value="NZ_BAAAJW010000002.1"/>
</dbReference>
<protein>
    <submittedName>
        <fullName evidence="4">Membrane protein YeiB</fullName>
    </submittedName>
</protein>
<feature type="transmembrane region" description="Helical" evidence="2">
    <location>
        <begin position="231"/>
        <end position="252"/>
    </location>
</feature>
<gene>
    <name evidence="4" type="ORF">JOF43_001338</name>
</gene>
<feature type="transmembrane region" description="Helical" evidence="2">
    <location>
        <begin position="77"/>
        <end position="95"/>
    </location>
</feature>
<evidence type="ECO:0000313" key="4">
    <source>
        <dbReference type="EMBL" id="MBP2381381.1"/>
    </source>
</evidence>
<keyword evidence="2" id="KW-1133">Transmembrane helix</keyword>
<keyword evidence="2" id="KW-0812">Transmembrane</keyword>
<feature type="domain" description="DUF418" evidence="3">
    <location>
        <begin position="202"/>
        <end position="345"/>
    </location>
</feature>
<feature type="transmembrane region" description="Helical" evidence="2">
    <location>
        <begin position="161"/>
        <end position="189"/>
    </location>
</feature>
<sequence length="348" mass="36434">MTDSTSSTLPTASPSASPADSAPRPQRLLVLDVVRGAALCGILFANVGTILGVSVPWTDGRPPLSSTLQQLLVQQRFFPIFSLLFGVGFGMLWSSAVRRATHPRVVLLRRLLALGVLGFLHQILQPGEALLPYATVGIVVLLPLTWVPARPRALVAGLGGAVLTVAAAPLGGVSLIPGLFLLGFAAAVADLPRRVEESARPAVVLALAAALLAAPFIVLQLRSPESAGFDAVSSIAGLSSGLCLVGILGALLHTPARRVLGAFFVPLGRMALTNYVGASVLGVLFALPWLAPLGQEYVEITDAQMVALWGGCVLLLIVQSLASRAWLARIGQGPLEALWRRVTWGRAR</sequence>
<dbReference type="InterPro" id="IPR052529">
    <property type="entry name" value="Bact_Transport_Assoc"/>
</dbReference>
<comment type="caution">
    <text evidence="4">The sequence shown here is derived from an EMBL/GenBank/DDBJ whole genome shotgun (WGS) entry which is preliminary data.</text>
</comment>
<keyword evidence="2" id="KW-0472">Membrane</keyword>
<evidence type="ECO:0000256" key="1">
    <source>
        <dbReference type="SAM" id="MobiDB-lite"/>
    </source>
</evidence>
<dbReference type="Pfam" id="PF04235">
    <property type="entry name" value="DUF418"/>
    <property type="match status" value="1"/>
</dbReference>
<accession>A0ABS4WYU6</accession>
<reference evidence="4 5" key="1">
    <citation type="submission" date="2021-03" db="EMBL/GenBank/DDBJ databases">
        <title>Sequencing the genomes of 1000 actinobacteria strains.</title>
        <authorList>
            <person name="Klenk H.-P."/>
        </authorList>
    </citation>
    <scope>NUCLEOTIDE SEQUENCE [LARGE SCALE GENOMIC DNA]</scope>
    <source>
        <strain evidence="4 5">DSM 14566</strain>
    </source>
</reference>
<feature type="transmembrane region" description="Helical" evidence="2">
    <location>
        <begin position="130"/>
        <end position="149"/>
    </location>
</feature>
<dbReference type="EMBL" id="JAGIOD010000001">
    <property type="protein sequence ID" value="MBP2381381.1"/>
    <property type="molecule type" value="Genomic_DNA"/>
</dbReference>
<dbReference type="InterPro" id="IPR007349">
    <property type="entry name" value="DUF418"/>
</dbReference>
<feature type="transmembrane region" description="Helical" evidence="2">
    <location>
        <begin position="107"/>
        <end position="124"/>
    </location>
</feature>